<sequence length="136" mass="15469">MDARAPADRRQVFLTYRELFTGKNVQVRKKKAIRKILLNHLPGLKESAGDAYINDIVSILKSLLEDRVFQSEEQASKHFPDLFTRPPSERPTGNISKKRKASPRRSINVGRVVQTEAIDLSTPRTTAGMYFSHSFI</sequence>
<evidence type="ECO:0000256" key="1">
    <source>
        <dbReference type="SAM" id="MobiDB-lite"/>
    </source>
</evidence>
<dbReference type="Proteomes" id="UP000799424">
    <property type="component" value="Unassembled WGS sequence"/>
</dbReference>
<dbReference type="OrthoDB" id="3684920at2759"/>
<proteinExistence type="predicted"/>
<protein>
    <submittedName>
        <fullName evidence="2">Uncharacterized protein</fullName>
    </submittedName>
</protein>
<reference evidence="2" key="1">
    <citation type="journal article" date="2020" name="Stud. Mycol.">
        <title>101 Dothideomycetes genomes: a test case for predicting lifestyles and emergence of pathogens.</title>
        <authorList>
            <person name="Haridas S."/>
            <person name="Albert R."/>
            <person name="Binder M."/>
            <person name="Bloem J."/>
            <person name="Labutti K."/>
            <person name="Salamov A."/>
            <person name="Andreopoulos B."/>
            <person name="Baker S."/>
            <person name="Barry K."/>
            <person name="Bills G."/>
            <person name="Bluhm B."/>
            <person name="Cannon C."/>
            <person name="Castanera R."/>
            <person name="Culley D."/>
            <person name="Daum C."/>
            <person name="Ezra D."/>
            <person name="Gonzalez J."/>
            <person name="Henrissat B."/>
            <person name="Kuo A."/>
            <person name="Liang C."/>
            <person name="Lipzen A."/>
            <person name="Lutzoni F."/>
            <person name="Magnuson J."/>
            <person name="Mondo S."/>
            <person name="Nolan M."/>
            <person name="Ohm R."/>
            <person name="Pangilinan J."/>
            <person name="Park H.-J."/>
            <person name="Ramirez L."/>
            <person name="Alfaro M."/>
            <person name="Sun H."/>
            <person name="Tritt A."/>
            <person name="Yoshinaga Y."/>
            <person name="Zwiers L.-H."/>
            <person name="Turgeon B."/>
            <person name="Goodwin S."/>
            <person name="Spatafora J."/>
            <person name="Crous P."/>
            <person name="Grigoriev I."/>
        </authorList>
    </citation>
    <scope>NUCLEOTIDE SEQUENCE</scope>
    <source>
        <strain evidence="2">CBS 113818</strain>
    </source>
</reference>
<feature type="region of interest" description="Disordered" evidence="1">
    <location>
        <begin position="79"/>
        <end position="105"/>
    </location>
</feature>
<keyword evidence="3" id="KW-1185">Reference proteome</keyword>
<accession>A0A6A6ZDI4</accession>
<gene>
    <name evidence="2" type="ORF">CC86DRAFT_375929</name>
</gene>
<name>A0A6A6ZDI4_9PLEO</name>
<evidence type="ECO:0000313" key="3">
    <source>
        <dbReference type="Proteomes" id="UP000799424"/>
    </source>
</evidence>
<evidence type="ECO:0000313" key="2">
    <source>
        <dbReference type="EMBL" id="KAF2818257.1"/>
    </source>
</evidence>
<organism evidence="2 3">
    <name type="scientific">Ophiobolus disseminans</name>
    <dbReference type="NCBI Taxonomy" id="1469910"/>
    <lineage>
        <taxon>Eukaryota</taxon>
        <taxon>Fungi</taxon>
        <taxon>Dikarya</taxon>
        <taxon>Ascomycota</taxon>
        <taxon>Pezizomycotina</taxon>
        <taxon>Dothideomycetes</taxon>
        <taxon>Pleosporomycetidae</taxon>
        <taxon>Pleosporales</taxon>
        <taxon>Pleosporineae</taxon>
        <taxon>Phaeosphaeriaceae</taxon>
        <taxon>Ophiobolus</taxon>
    </lineage>
</organism>
<dbReference type="EMBL" id="MU006255">
    <property type="protein sequence ID" value="KAF2818257.1"/>
    <property type="molecule type" value="Genomic_DNA"/>
</dbReference>
<dbReference type="AlphaFoldDB" id="A0A6A6ZDI4"/>